<sequence>MSVKHLLSFLLVAFISCEKEDASRQTSPCQSPYGLLRRQSFIQDRPAIIVQRSQKNGEFSFQIVPSFSTGVDEADRTPWGSCNLGTAFDKDSLKVRVSGYFLTSDLLETMNISPLPFEVTSMQLRN</sequence>
<dbReference type="AlphaFoldDB" id="A0A7G5H1I7"/>
<dbReference type="PROSITE" id="PS51257">
    <property type="entry name" value="PROKAR_LIPOPROTEIN"/>
    <property type="match status" value="1"/>
</dbReference>
<evidence type="ECO:0000313" key="1">
    <source>
        <dbReference type="EMBL" id="QMW04979.1"/>
    </source>
</evidence>
<dbReference type="KEGG" id="sfol:H3H32_08825"/>
<evidence type="ECO:0000313" key="2">
    <source>
        <dbReference type="Proteomes" id="UP000515369"/>
    </source>
</evidence>
<name>A0A7G5H1I7_9BACT</name>
<keyword evidence="2" id="KW-1185">Reference proteome</keyword>
<organism evidence="1 2">
    <name type="scientific">Spirosoma foliorum</name>
    <dbReference type="NCBI Taxonomy" id="2710596"/>
    <lineage>
        <taxon>Bacteria</taxon>
        <taxon>Pseudomonadati</taxon>
        <taxon>Bacteroidota</taxon>
        <taxon>Cytophagia</taxon>
        <taxon>Cytophagales</taxon>
        <taxon>Cytophagaceae</taxon>
        <taxon>Spirosoma</taxon>
    </lineage>
</organism>
<protein>
    <recommendedName>
        <fullName evidence="3">Lipoprotein</fullName>
    </recommendedName>
</protein>
<dbReference type="EMBL" id="CP059732">
    <property type="protein sequence ID" value="QMW04979.1"/>
    <property type="molecule type" value="Genomic_DNA"/>
</dbReference>
<accession>A0A7G5H1I7</accession>
<dbReference type="RefSeq" id="WP_182462328.1">
    <property type="nucleotide sequence ID" value="NZ_CP059732.1"/>
</dbReference>
<gene>
    <name evidence="1" type="ORF">H3H32_08825</name>
</gene>
<dbReference type="Proteomes" id="UP000515369">
    <property type="component" value="Chromosome"/>
</dbReference>
<proteinExistence type="predicted"/>
<reference evidence="1 2" key="1">
    <citation type="submission" date="2020-07" db="EMBL/GenBank/DDBJ databases">
        <title>Spirosoma foliorum sp. nov., isolated from the leaves on the Nejang mountain Korea, Republic of.</title>
        <authorList>
            <person name="Ho H."/>
            <person name="Lee Y.-J."/>
            <person name="Nurcahyanto D.-A."/>
            <person name="Kim S.-G."/>
        </authorList>
    </citation>
    <scope>NUCLEOTIDE SEQUENCE [LARGE SCALE GENOMIC DNA]</scope>
    <source>
        <strain evidence="1 2">PL0136</strain>
    </source>
</reference>
<evidence type="ECO:0008006" key="3">
    <source>
        <dbReference type="Google" id="ProtNLM"/>
    </source>
</evidence>